<evidence type="ECO:0000313" key="1">
    <source>
        <dbReference type="EMBL" id="ABK77063.1"/>
    </source>
</evidence>
<organism evidence="1 2">
    <name type="scientific">Cenarchaeum symbiosum (strain A)</name>
    <dbReference type="NCBI Taxonomy" id="414004"/>
    <lineage>
        <taxon>Archaea</taxon>
        <taxon>Nitrososphaerota</taxon>
        <taxon>Candidatus Cenarchaeales</taxon>
        <taxon>Candidatus Cenarchaeaceae</taxon>
        <taxon>Candidatus Cenarchaeum</taxon>
    </lineage>
</organism>
<gene>
    <name evidence="1" type="ordered locus">CENSYa_0428</name>
</gene>
<evidence type="ECO:0000313" key="2">
    <source>
        <dbReference type="Proteomes" id="UP000000758"/>
    </source>
</evidence>
<accession>A0RUP6</accession>
<name>A0RUP6_CENSY</name>
<dbReference type="KEGG" id="csy:CENSYa_0428"/>
<dbReference type="Proteomes" id="UP000000758">
    <property type="component" value="Chromosome"/>
</dbReference>
<dbReference type="AlphaFoldDB" id="A0RUP6"/>
<protein>
    <submittedName>
        <fullName evidence="1">Uncharacterized protein</fullName>
    </submittedName>
</protein>
<proteinExistence type="predicted"/>
<dbReference type="HOGENOM" id="CLU_2044311_0_0_2"/>
<dbReference type="EnsemblBacteria" id="ABK77063">
    <property type="protein sequence ID" value="ABK77063"/>
    <property type="gene ID" value="CENSYa_0428"/>
</dbReference>
<keyword evidence="2" id="KW-1185">Reference proteome</keyword>
<sequence length="120" mass="13463">MSRKRIIVLCLLAVLAGAVTTGGAAFAYISVSGEELKADVREWLIDNDPNKMTQNEKMVELKDKHYSYLAGFIEMVRVIIGGEFSEDDVRGMMYYVIHETIKDEKMKLLKATAQENGWGG</sequence>
<dbReference type="EMBL" id="DP000238">
    <property type="protein sequence ID" value="ABK77063.1"/>
    <property type="molecule type" value="Genomic_DNA"/>
</dbReference>
<dbReference type="STRING" id="414004.CENSYa_0428"/>
<reference evidence="1 2" key="1">
    <citation type="journal article" date="2006" name="Proc. Natl. Acad. Sci. U.S.A.">
        <title>Genomic analysis of the uncultivated marine crenarchaeote Cenarchaeum symbiosum.</title>
        <authorList>
            <person name="Hallam S.J."/>
            <person name="Konstantinidis K.T."/>
            <person name="Putnam N."/>
            <person name="Schleper C."/>
            <person name="Watanabe Y."/>
            <person name="Sugahara J."/>
            <person name="Preston C."/>
            <person name="de la Torre J."/>
            <person name="Richardson P.M."/>
            <person name="DeLong E.F."/>
        </authorList>
    </citation>
    <scope>NUCLEOTIDE SEQUENCE [LARGE SCALE GENOMIC DNA]</scope>
    <source>
        <strain evidence="2">A</strain>
    </source>
</reference>